<accession>K9W6Q7</accession>
<sequence>MTESTTQPPSSDFTPQEYIEPEPVTAYCNWVLGKPFKDSIAKLDKAGIVAYVDQITNSLTPEKEEALRFWAGYKAGVLGTEKLADDEIVCYRVRCSTRHS</sequence>
<evidence type="ECO:0000313" key="1">
    <source>
        <dbReference type="EMBL" id="AFZ15489.1"/>
    </source>
</evidence>
<dbReference type="KEGG" id="cep:Cri9333_4710"/>
<reference evidence="1 2" key="1">
    <citation type="submission" date="2012-06" db="EMBL/GenBank/DDBJ databases">
        <title>Finished plasmid 1 of genome of Crinalium epipsammum PCC 9333.</title>
        <authorList>
            <consortium name="US DOE Joint Genome Institute"/>
            <person name="Gugger M."/>
            <person name="Coursin T."/>
            <person name="Rippka R."/>
            <person name="Tandeau De Marsac N."/>
            <person name="Huntemann M."/>
            <person name="Wei C.-L."/>
            <person name="Han J."/>
            <person name="Detter J.C."/>
            <person name="Han C."/>
            <person name="Tapia R."/>
            <person name="Davenport K."/>
            <person name="Daligault H."/>
            <person name="Erkkila T."/>
            <person name="Gu W."/>
            <person name="Munk A.C.C."/>
            <person name="Teshima H."/>
            <person name="Xu Y."/>
            <person name="Chain P."/>
            <person name="Chen A."/>
            <person name="Krypides N."/>
            <person name="Mavromatis K."/>
            <person name="Markowitz V."/>
            <person name="Szeto E."/>
            <person name="Ivanova N."/>
            <person name="Mikhailova N."/>
            <person name="Ovchinnikova G."/>
            <person name="Pagani I."/>
            <person name="Pati A."/>
            <person name="Goodwin L."/>
            <person name="Peters L."/>
            <person name="Pitluck S."/>
            <person name="Woyke T."/>
            <person name="Kerfeld C."/>
        </authorList>
    </citation>
    <scope>NUCLEOTIDE SEQUENCE [LARGE SCALE GENOMIC DNA]</scope>
    <source>
        <strain evidence="1 2">PCC 9333</strain>
        <plasmid evidence="2">Plasmid pCRI9333.01</plasmid>
    </source>
</reference>
<name>K9W6Q7_9CYAN</name>
<geneLocation type="plasmid" evidence="1 2">
    <name>pCRI9333.01</name>
</geneLocation>
<dbReference type="HOGENOM" id="CLU_170170_0_0_3"/>
<dbReference type="RefSeq" id="WP_015179920.1">
    <property type="nucleotide sequence ID" value="NC_019733.1"/>
</dbReference>
<evidence type="ECO:0000313" key="2">
    <source>
        <dbReference type="Proteomes" id="UP000010472"/>
    </source>
</evidence>
<organism evidence="1 2">
    <name type="scientific">Crinalium epipsammum PCC 9333</name>
    <dbReference type="NCBI Taxonomy" id="1173022"/>
    <lineage>
        <taxon>Bacteria</taxon>
        <taxon>Bacillati</taxon>
        <taxon>Cyanobacteriota</taxon>
        <taxon>Cyanophyceae</taxon>
        <taxon>Gomontiellales</taxon>
        <taxon>Gomontiellaceae</taxon>
        <taxon>Crinalium</taxon>
    </lineage>
</organism>
<proteinExistence type="predicted"/>
<gene>
    <name evidence="1" type="ORF">Cri9333_4710</name>
</gene>
<keyword evidence="1" id="KW-0614">Plasmid</keyword>
<keyword evidence="2" id="KW-1185">Reference proteome</keyword>
<dbReference type="EMBL" id="CP003621">
    <property type="protein sequence ID" value="AFZ15489.1"/>
    <property type="molecule type" value="Genomic_DNA"/>
</dbReference>
<protein>
    <submittedName>
        <fullName evidence="1">Uncharacterized protein</fullName>
    </submittedName>
</protein>
<dbReference type="AlphaFoldDB" id="K9W6Q7"/>
<dbReference type="Proteomes" id="UP000010472">
    <property type="component" value="Plasmid pCRI9333.01"/>
</dbReference>